<feature type="compositionally biased region" description="Pro residues" evidence="1">
    <location>
        <begin position="215"/>
        <end position="227"/>
    </location>
</feature>
<evidence type="ECO:0000256" key="1">
    <source>
        <dbReference type="SAM" id="MobiDB-lite"/>
    </source>
</evidence>
<feature type="compositionally biased region" description="Acidic residues" evidence="1">
    <location>
        <begin position="234"/>
        <end position="269"/>
    </location>
</feature>
<feature type="compositionally biased region" description="Low complexity" evidence="1">
    <location>
        <begin position="139"/>
        <end position="151"/>
    </location>
</feature>
<dbReference type="EMBL" id="CP074133">
    <property type="protein sequence ID" value="QUX21644.1"/>
    <property type="molecule type" value="Genomic_DNA"/>
</dbReference>
<evidence type="ECO:0000313" key="3">
    <source>
        <dbReference type="EMBL" id="QUX21644.1"/>
    </source>
</evidence>
<feature type="region of interest" description="Disordered" evidence="1">
    <location>
        <begin position="130"/>
        <end position="164"/>
    </location>
</feature>
<gene>
    <name evidence="3" type="ORF">KGD84_25125</name>
</gene>
<protein>
    <submittedName>
        <fullName evidence="3">Uncharacterized protein</fullName>
    </submittedName>
</protein>
<keyword evidence="2" id="KW-1133">Transmembrane helix</keyword>
<feature type="transmembrane region" description="Helical" evidence="2">
    <location>
        <begin position="85"/>
        <end position="101"/>
    </location>
</feature>
<evidence type="ECO:0000256" key="2">
    <source>
        <dbReference type="SAM" id="Phobius"/>
    </source>
</evidence>
<dbReference type="Pfam" id="PF19609">
    <property type="entry name" value="DUF6114"/>
    <property type="match status" value="1"/>
</dbReference>
<feature type="transmembrane region" description="Helical" evidence="2">
    <location>
        <begin position="24"/>
        <end position="47"/>
    </location>
</feature>
<keyword evidence="2" id="KW-0812">Transmembrane</keyword>
<reference evidence="3 4" key="1">
    <citation type="submission" date="2021-05" db="EMBL/GenBank/DDBJ databases">
        <title>Direct Submission.</title>
        <authorList>
            <person name="Li K."/>
            <person name="Gao J."/>
        </authorList>
    </citation>
    <scope>NUCLEOTIDE SEQUENCE [LARGE SCALE GENOMIC DNA]</scope>
    <source>
        <strain evidence="3 4">Mg02</strain>
    </source>
</reference>
<dbReference type="InterPro" id="IPR046096">
    <property type="entry name" value="DUF6114"/>
</dbReference>
<feature type="region of interest" description="Disordered" evidence="1">
    <location>
        <begin position="196"/>
        <end position="271"/>
    </location>
</feature>
<feature type="transmembrane region" description="Helical" evidence="2">
    <location>
        <begin position="53"/>
        <end position="78"/>
    </location>
</feature>
<feature type="transmembrane region" description="Helical" evidence="2">
    <location>
        <begin position="107"/>
        <end position="126"/>
    </location>
</feature>
<keyword evidence="4" id="KW-1185">Reference proteome</keyword>
<evidence type="ECO:0000313" key="4">
    <source>
        <dbReference type="Proteomes" id="UP000676079"/>
    </source>
</evidence>
<dbReference type="RefSeq" id="WP_220562867.1">
    <property type="nucleotide sequence ID" value="NZ_CP074133.1"/>
</dbReference>
<dbReference type="Proteomes" id="UP000676079">
    <property type="component" value="Chromosome"/>
</dbReference>
<sequence>MTRALTLLRSGWGRFREWRHGRPFWGGVILIAAGVELLVAPAAQTLVLPIDLIIYAGIAGVSGTLIAALLIVLGVLSWLQPAQNTFFGVVGVLLALVTFVTSNFGGFVIGMLLGIVGGSLVFAWGPRTRRRPRGRRRAGAPADGAADGDAAAPDDELPAAGGPEAGTRPLAALALPLAAAVVLASAPAPTLGWPWDWLFPGGGGEEQPADDPSASPSPSPSPTPSPGDPGGDPAPEEPGTEDPGEEPGEEGGEEGEEEAGEETEADPAECEFRTGEGALARSEDEFVEAVLACQAAQEADELPEVPADADYDCSRGSVRTSGLTADVLTMSGARYDGVVECPTANGPQRYIRLTMDRAEVTGGDLWFEEHGTRMSLGLPSMTLDGDVVMHVTRMKVNIFGIPLPITFTPDFPPPLLLPYMFVTEVDVSSPMAGTDRMNITGLNGRFAG</sequence>
<organism evidence="3 4">
    <name type="scientific">Nocardiopsis changdeensis</name>
    <dbReference type="NCBI Taxonomy" id="2831969"/>
    <lineage>
        <taxon>Bacteria</taxon>
        <taxon>Bacillati</taxon>
        <taxon>Actinomycetota</taxon>
        <taxon>Actinomycetes</taxon>
        <taxon>Streptosporangiales</taxon>
        <taxon>Nocardiopsidaceae</taxon>
        <taxon>Nocardiopsis</taxon>
    </lineage>
</organism>
<keyword evidence="2" id="KW-0472">Membrane</keyword>
<name>A0ABX8BK18_9ACTN</name>
<proteinExistence type="predicted"/>
<accession>A0ABX8BK18</accession>